<evidence type="ECO:0000256" key="5">
    <source>
        <dbReference type="ARBA" id="ARBA00022803"/>
    </source>
</evidence>
<evidence type="ECO:0000313" key="12">
    <source>
        <dbReference type="Proteomes" id="UP000184121"/>
    </source>
</evidence>
<comment type="subcellular location">
    <subcellularLocation>
        <location evidence="1">Membrane</location>
        <topology evidence="1">Single-pass membrane protein</topology>
    </subcellularLocation>
</comment>
<evidence type="ECO:0000256" key="7">
    <source>
        <dbReference type="ARBA" id="ARBA00022989"/>
    </source>
</evidence>
<feature type="domain" description="Fido" evidence="10">
    <location>
        <begin position="48"/>
        <end position="193"/>
    </location>
</feature>
<dbReference type="OrthoDB" id="9814400at2"/>
<dbReference type="RefSeq" id="WP_072970087.1">
    <property type="nucleotide sequence ID" value="NZ_FRBY01000001.1"/>
</dbReference>
<evidence type="ECO:0000256" key="6">
    <source>
        <dbReference type="ARBA" id="ARBA00022840"/>
    </source>
</evidence>
<gene>
    <name evidence="11" type="ORF">SAMN05444366_0533</name>
</gene>
<keyword evidence="2" id="KW-0812">Transmembrane</keyword>
<dbReference type="STRING" id="29534.SAMN05444366_0533"/>
<organism evidence="11 12">
    <name type="scientific">Flavobacterium saccharophilum</name>
    <dbReference type="NCBI Taxonomy" id="29534"/>
    <lineage>
        <taxon>Bacteria</taxon>
        <taxon>Pseudomonadati</taxon>
        <taxon>Bacteroidota</taxon>
        <taxon>Flavobacteriia</taxon>
        <taxon>Flavobacteriales</taxon>
        <taxon>Flavobacteriaceae</taxon>
        <taxon>Flavobacterium</taxon>
    </lineage>
</organism>
<evidence type="ECO:0000313" key="11">
    <source>
        <dbReference type="EMBL" id="SHL38159.1"/>
    </source>
</evidence>
<dbReference type="EMBL" id="FRBY01000001">
    <property type="protein sequence ID" value="SHL38159.1"/>
    <property type="molecule type" value="Genomic_DNA"/>
</dbReference>
<dbReference type="GO" id="GO:0016020">
    <property type="term" value="C:membrane"/>
    <property type="evidence" value="ECO:0007669"/>
    <property type="project" value="UniProtKB-SubCell"/>
</dbReference>
<feature type="active site" evidence="9">
    <location>
        <position position="128"/>
    </location>
</feature>
<accession>A0A1M7A6C1</accession>
<evidence type="ECO:0000256" key="1">
    <source>
        <dbReference type="ARBA" id="ARBA00004167"/>
    </source>
</evidence>
<dbReference type="PANTHER" id="PTHR13504:SF34">
    <property type="entry name" value="PROTEIN ADENYLYLTRANSFERASE FICD"/>
    <property type="match status" value="1"/>
</dbReference>
<evidence type="ECO:0000259" key="10">
    <source>
        <dbReference type="PROSITE" id="PS51459"/>
    </source>
</evidence>
<evidence type="ECO:0000256" key="8">
    <source>
        <dbReference type="ARBA" id="ARBA00023136"/>
    </source>
</evidence>
<dbReference type="PROSITE" id="PS51459">
    <property type="entry name" value="FIDO"/>
    <property type="match status" value="1"/>
</dbReference>
<dbReference type="AlphaFoldDB" id="A0A1M7A6C1"/>
<protein>
    <submittedName>
        <fullName evidence="11">Cell filamentation protein</fullName>
    </submittedName>
</protein>
<sequence>MENQTSWTPFPDDNLLGLTDKDKINEFEATGIAKAELFTFELETDVEISTSLVLEIHKIAFEQLYDWAGKWRTTEVTVGQLIPPKPVMVLQAMYQFLDNLNFKISISKTLNEHIDCLVYAHYEFIKIHPFNNGNGRTGRILMNLVALKFGYQPLELYYREGESRKFYINAMKAADSGDFKMLTELISEELISF</sequence>
<keyword evidence="3" id="KW-0677">Repeat</keyword>
<keyword evidence="6" id="KW-0067">ATP-binding</keyword>
<keyword evidence="5" id="KW-0802">TPR repeat</keyword>
<evidence type="ECO:0000256" key="3">
    <source>
        <dbReference type="ARBA" id="ARBA00022737"/>
    </source>
</evidence>
<dbReference type="Gene3D" id="1.10.3290.10">
    <property type="entry name" value="Fido-like domain"/>
    <property type="match status" value="1"/>
</dbReference>
<evidence type="ECO:0000256" key="4">
    <source>
        <dbReference type="ARBA" id="ARBA00022741"/>
    </source>
</evidence>
<dbReference type="Proteomes" id="UP000184121">
    <property type="component" value="Unassembled WGS sequence"/>
</dbReference>
<dbReference type="GO" id="GO:0005524">
    <property type="term" value="F:ATP binding"/>
    <property type="evidence" value="ECO:0007669"/>
    <property type="project" value="UniProtKB-KW"/>
</dbReference>
<keyword evidence="7" id="KW-1133">Transmembrane helix</keyword>
<reference evidence="12" key="1">
    <citation type="submission" date="2016-11" db="EMBL/GenBank/DDBJ databases">
        <authorList>
            <person name="Varghese N."/>
            <person name="Submissions S."/>
        </authorList>
    </citation>
    <scope>NUCLEOTIDE SEQUENCE [LARGE SCALE GENOMIC DNA]</scope>
    <source>
        <strain evidence="12">DSM 1811</strain>
    </source>
</reference>
<dbReference type="InterPro" id="IPR036597">
    <property type="entry name" value="Fido-like_dom_sf"/>
</dbReference>
<dbReference type="Pfam" id="PF02661">
    <property type="entry name" value="Fic"/>
    <property type="match status" value="1"/>
</dbReference>
<dbReference type="InterPro" id="IPR003812">
    <property type="entry name" value="Fido"/>
</dbReference>
<evidence type="ECO:0000256" key="2">
    <source>
        <dbReference type="ARBA" id="ARBA00022692"/>
    </source>
</evidence>
<keyword evidence="12" id="KW-1185">Reference proteome</keyword>
<keyword evidence="4" id="KW-0547">Nucleotide-binding</keyword>
<dbReference type="InterPro" id="IPR040198">
    <property type="entry name" value="Fido_containing"/>
</dbReference>
<evidence type="ECO:0000256" key="9">
    <source>
        <dbReference type="PIRSR" id="PIRSR640198-1"/>
    </source>
</evidence>
<proteinExistence type="predicted"/>
<name>A0A1M7A6C1_9FLAO</name>
<keyword evidence="8" id="KW-0472">Membrane</keyword>
<dbReference type="SUPFAM" id="SSF140931">
    <property type="entry name" value="Fic-like"/>
    <property type="match status" value="1"/>
</dbReference>
<dbReference type="PANTHER" id="PTHR13504">
    <property type="entry name" value="FIDO DOMAIN-CONTAINING PROTEIN DDB_G0283145"/>
    <property type="match status" value="1"/>
</dbReference>